<dbReference type="Proteomes" id="UP000631694">
    <property type="component" value="Unassembled WGS sequence"/>
</dbReference>
<dbReference type="AlphaFoldDB" id="A0A931I0Q5"/>
<protein>
    <submittedName>
        <fullName evidence="1">Uncharacterized protein</fullName>
    </submittedName>
</protein>
<gene>
    <name evidence="1" type="ORF">I5731_04750</name>
</gene>
<sequence>MPSFYHAKADHPLTSAATTRGWGFDLFRWLTGAKADHRISALSGKARKAAIADASEKSSPAAPRGANLFQAAGINGMDQPHQLGREYDH</sequence>
<evidence type="ECO:0000313" key="2">
    <source>
        <dbReference type="Proteomes" id="UP000631694"/>
    </source>
</evidence>
<keyword evidence="2" id="KW-1185">Reference proteome</keyword>
<organism evidence="1 2">
    <name type="scientific">Methylobrevis albus</name>
    <dbReference type="NCBI Taxonomy" id="2793297"/>
    <lineage>
        <taxon>Bacteria</taxon>
        <taxon>Pseudomonadati</taxon>
        <taxon>Pseudomonadota</taxon>
        <taxon>Alphaproteobacteria</taxon>
        <taxon>Hyphomicrobiales</taxon>
        <taxon>Pleomorphomonadaceae</taxon>
        <taxon>Methylobrevis</taxon>
    </lineage>
</organism>
<accession>A0A931I0Q5</accession>
<comment type="caution">
    <text evidence="1">The sequence shown here is derived from an EMBL/GenBank/DDBJ whole genome shotgun (WGS) entry which is preliminary data.</text>
</comment>
<dbReference type="EMBL" id="JADZLT010000041">
    <property type="protein sequence ID" value="MBH0237121.1"/>
    <property type="molecule type" value="Genomic_DNA"/>
</dbReference>
<dbReference type="RefSeq" id="WP_197310223.1">
    <property type="nucleotide sequence ID" value="NZ_JADZLT010000041.1"/>
</dbReference>
<reference evidence="1" key="1">
    <citation type="submission" date="2020-12" db="EMBL/GenBank/DDBJ databases">
        <title>Methylobrevis albus sp. nov., isolated from fresh water lack sediment.</title>
        <authorList>
            <person name="Zou Q."/>
        </authorList>
    </citation>
    <scope>NUCLEOTIDE SEQUENCE</scope>
    <source>
        <strain evidence="1">L22</strain>
    </source>
</reference>
<evidence type="ECO:0000313" key="1">
    <source>
        <dbReference type="EMBL" id="MBH0237121.1"/>
    </source>
</evidence>
<name>A0A931I0Q5_9HYPH</name>
<proteinExistence type="predicted"/>